<evidence type="ECO:0008006" key="3">
    <source>
        <dbReference type="Google" id="ProtNLM"/>
    </source>
</evidence>
<dbReference type="eggNOG" id="ENOG5030EVG">
    <property type="taxonomic scope" value="Bacteria"/>
</dbReference>
<comment type="caution">
    <text evidence="1">The sequence shown here is derived from an EMBL/GenBank/DDBJ whole genome shotgun (WGS) entry which is preliminary data.</text>
</comment>
<evidence type="ECO:0000313" key="2">
    <source>
        <dbReference type="Proteomes" id="UP000011910"/>
    </source>
</evidence>
<name>M7NRU7_9BACT</name>
<reference evidence="1 2" key="1">
    <citation type="journal article" date="2013" name="Genome Announc.">
        <title>Draft Genome Sequence of Cesiribacter andamanensis Strain AMV16T, Isolated from a Soil Sample from a Mud Volcano in the Andaman Islands, India.</title>
        <authorList>
            <person name="Shivaji S."/>
            <person name="Ara S."/>
            <person name="Begum Z."/>
            <person name="Srinivas T.N."/>
            <person name="Singh A."/>
            <person name="Kumar Pinnaka A."/>
        </authorList>
    </citation>
    <scope>NUCLEOTIDE SEQUENCE [LARGE SCALE GENOMIC DNA]</scope>
    <source>
        <strain evidence="1 2">AMV16</strain>
    </source>
</reference>
<protein>
    <recommendedName>
        <fullName evidence="3">Type 1 periplasmic binding fold superfamily protein</fullName>
    </recommendedName>
</protein>
<dbReference type="EMBL" id="AODQ01000135">
    <property type="protein sequence ID" value="EMR01209.1"/>
    <property type="molecule type" value="Genomic_DNA"/>
</dbReference>
<dbReference type="STRING" id="1279009.ADICEAN_03662"/>
<dbReference type="AlphaFoldDB" id="M7NRU7"/>
<dbReference type="Proteomes" id="UP000011910">
    <property type="component" value="Unassembled WGS sequence"/>
</dbReference>
<gene>
    <name evidence="1" type="ORF">ADICEAN_03662</name>
</gene>
<evidence type="ECO:0000313" key="1">
    <source>
        <dbReference type="EMBL" id="EMR01209.1"/>
    </source>
</evidence>
<accession>M7NRU7</accession>
<keyword evidence="2" id="KW-1185">Reference proteome</keyword>
<dbReference type="RefSeq" id="WP_009197042.1">
    <property type="nucleotide sequence ID" value="NZ_AODQ01000135.1"/>
</dbReference>
<proteinExistence type="predicted"/>
<organism evidence="1 2">
    <name type="scientific">Cesiribacter andamanensis AMV16</name>
    <dbReference type="NCBI Taxonomy" id="1279009"/>
    <lineage>
        <taxon>Bacteria</taxon>
        <taxon>Pseudomonadati</taxon>
        <taxon>Bacteroidota</taxon>
        <taxon>Cytophagia</taxon>
        <taxon>Cytophagales</taxon>
        <taxon>Cesiribacteraceae</taxon>
        <taxon>Cesiribacter</taxon>
    </lineage>
</organism>
<sequence>MFIISCSDDDAPLPENEEEEIAEVVLTFTPVSGGTPLSFTWADPDGEGPQNPTMETISLAPNTEYLMAIELMGPNDEDITEEIAEEDDEHMFFFGWTEGLFSSPSGSGNIAARSGMVNYEDADANNQPVGLRTRWTTGDAAAGTFRVVLKHQPGAKSATSTVEVGESDVDITWAIAIQ</sequence>
<dbReference type="PATRIC" id="fig|1279009.4.peg.3710"/>